<dbReference type="GO" id="GO:0003700">
    <property type="term" value="F:DNA-binding transcription factor activity"/>
    <property type="evidence" value="ECO:0007669"/>
    <property type="project" value="InterPro"/>
</dbReference>
<dbReference type="InterPro" id="IPR009057">
    <property type="entry name" value="Homeodomain-like_sf"/>
</dbReference>
<dbReference type="PROSITE" id="PS01124">
    <property type="entry name" value="HTH_ARAC_FAMILY_2"/>
    <property type="match status" value="1"/>
</dbReference>
<dbReference type="InterPro" id="IPR018060">
    <property type="entry name" value="HTH_AraC"/>
</dbReference>
<evidence type="ECO:0000256" key="3">
    <source>
        <dbReference type="ARBA" id="ARBA00023163"/>
    </source>
</evidence>
<sequence>MISAHPQQDSFSAWLAELQRTCGQFQSRPLPDDMPFHGSVGKRLAGSLEVAEITTNAQRIVRQRPSSDREEDRYCFLIVQRQGRARLIQQGRAIDMLPGEMALLDSARDCEILPQGFIEHSSFHLPRDAVIERFADRRVPFGKLNTGNASGQILQLIVNRVVSRQLSAPLTEEDGIGLRDSLLSLLAPTCREGADAVTEAPAEELYRCAQQLIDQRLEEERLSPTFLAEQLHISVRRLYRLFEHHGDSVCRYVQRQRLARCAEALSDPSRARYSITEIAYHWGFTDSAHFSRAFKKSHGMSPRDYRRHHCLH</sequence>
<evidence type="ECO:0000256" key="1">
    <source>
        <dbReference type="ARBA" id="ARBA00023015"/>
    </source>
</evidence>
<dbReference type="EMBL" id="JACHXM010000009">
    <property type="protein sequence ID" value="MBB3141447.1"/>
    <property type="molecule type" value="Genomic_DNA"/>
</dbReference>
<dbReference type="PANTHER" id="PTHR46796">
    <property type="entry name" value="HTH-TYPE TRANSCRIPTIONAL ACTIVATOR RHAS-RELATED"/>
    <property type="match status" value="1"/>
</dbReference>
<dbReference type="GO" id="GO:0043565">
    <property type="term" value="F:sequence-specific DNA binding"/>
    <property type="evidence" value="ECO:0007669"/>
    <property type="project" value="InterPro"/>
</dbReference>
<name>A0A7W5BYD4_9GAMM</name>
<dbReference type="AlphaFoldDB" id="A0A7W5BYD4"/>
<dbReference type="NCBIfam" id="NF007243">
    <property type="entry name" value="PRK09685.1"/>
    <property type="match status" value="1"/>
</dbReference>
<organism evidence="5 6">
    <name type="scientific">Halomonas organivorans</name>
    <dbReference type="NCBI Taxonomy" id="257772"/>
    <lineage>
        <taxon>Bacteria</taxon>
        <taxon>Pseudomonadati</taxon>
        <taxon>Pseudomonadota</taxon>
        <taxon>Gammaproteobacteria</taxon>
        <taxon>Oceanospirillales</taxon>
        <taxon>Halomonadaceae</taxon>
        <taxon>Halomonas</taxon>
    </lineage>
</organism>
<dbReference type="InterPro" id="IPR020449">
    <property type="entry name" value="Tscrpt_reg_AraC-type_HTH"/>
</dbReference>
<dbReference type="SMART" id="SM00342">
    <property type="entry name" value="HTH_ARAC"/>
    <property type="match status" value="1"/>
</dbReference>
<dbReference type="Pfam" id="PF12833">
    <property type="entry name" value="HTH_18"/>
    <property type="match status" value="1"/>
</dbReference>
<reference evidence="5 6" key="1">
    <citation type="submission" date="2020-08" db="EMBL/GenBank/DDBJ databases">
        <title>Genomic Encyclopedia of Type Strains, Phase III (KMG-III): the genomes of soil and plant-associated and newly described type strains.</title>
        <authorList>
            <person name="Whitman W."/>
        </authorList>
    </citation>
    <scope>NUCLEOTIDE SEQUENCE [LARGE SCALE GENOMIC DNA]</scope>
    <source>
        <strain evidence="5 6">CECT 5995</strain>
    </source>
</reference>
<comment type="caution">
    <text evidence="5">The sequence shown here is derived from an EMBL/GenBank/DDBJ whole genome shotgun (WGS) entry which is preliminary data.</text>
</comment>
<dbReference type="InterPro" id="IPR050204">
    <property type="entry name" value="AraC_XylS_family_regulators"/>
</dbReference>
<keyword evidence="2 5" id="KW-0238">DNA-binding</keyword>
<dbReference type="SUPFAM" id="SSF46689">
    <property type="entry name" value="Homeodomain-like"/>
    <property type="match status" value="1"/>
</dbReference>
<dbReference type="Pfam" id="PF14525">
    <property type="entry name" value="AraC_binding_2"/>
    <property type="match status" value="1"/>
</dbReference>
<proteinExistence type="predicted"/>
<dbReference type="PRINTS" id="PR00032">
    <property type="entry name" value="HTHARAC"/>
</dbReference>
<evidence type="ECO:0000256" key="2">
    <source>
        <dbReference type="ARBA" id="ARBA00023125"/>
    </source>
</evidence>
<evidence type="ECO:0000313" key="5">
    <source>
        <dbReference type="EMBL" id="MBB3141447.1"/>
    </source>
</evidence>
<gene>
    <name evidence="5" type="ORF">FHR96_002326</name>
</gene>
<keyword evidence="1" id="KW-0805">Transcription regulation</keyword>
<accession>A0A7W5BYD4</accession>
<protein>
    <submittedName>
        <fullName evidence="5">AraC-like DNA-binding protein</fullName>
    </submittedName>
</protein>
<feature type="domain" description="HTH araC/xylS-type" evidence="4">
    <location>
        <begin position="207"/>
        <end position="308"/>
    </location>
</feature>
<evidence type="ECO:0000259" key="4">
    <source>
        <dbReference type="PROSITE" id="PS01124"/>
    </source>
</evidence>
<dbReference type="RefSeq" id="WP_183387819.1">
    <property type="nucleotide sequence ID" value="NZ_JACHXM010000009.1"/>
</dbReference>
<dbReference type="Gene3D" id="1.10.10.60">
    <property type="entry name" value="Homeodomain-like"/>
    <property type="match status" value="1"/>
</dbReference>
<evidence type="ECO:0000313" key="6">
    <source>
        <dbReference type="Proteomes" id="UP000525987"/>
    </source>
</evidence>
<keyword evidence="6" id="KW-1185">Reference proteome</keyword>
<dbReference type="Proteomes" id="UP000525987">
    <property type="component" value="Unassembled WGS sequence"/>
</dbReference>
<dbReference type="InterPro" id="IPR035418">
    <property type="entry name" value="AraC-bd_2"/>
</dbReference>
<dbReference type="PANTHER" id="PTHR46796:SF6">
    <property type="entry name" value="ARAC SUBFAMILY"/>
    <property type="match status" value="1"/>
</dbReference>
<keyword evidence="3" id="KW-0804">Transcription</keyword>